<keyword evidence="3" id="KW-1185">Reference proteome</keyword>
<keyword evidence="1" id="KW-0472">Membrane</keyword>
<feature type="transmembrane region" description="Helical" evidence="1">
    <location>
        <begin position="78"/>
        <end position="101"/>
    </location>
</feature>
<keyword evidence="1" id="KW-0812">Transmembrane</keyword>
<dbReference type="Pfam" id="PF06836">
    <property type="entry name" value="DUF1240"/>
    <property type="match status" value="1"/>
</dbReference>
<feature type="transmembrane region" description="Helical" evidence="1">
    <location>
        <begin position="45"/>
        <end position="69"/>
    </location>
</feature>
<reference evidence="2 3" key="1">
    <citation type="submission" date="2015-12" db="EMBL/GenBank/DDBJ databases">
        <title>Genome comparisons provide insights into the role of secondary metabolites in the pathogenic phase of the Photorhabdus life cycle.</title>
        <authorList>
            <person name="Tobias N.J."/>
            <person name="Mishra B."/>
            <person name="Gupta D.K."/>
            <person name="Thines M."/>
            <person name="Stinear T.P."/>
            <person name="Bode H.B."/>
        </authorList>
    </citation>
    <scope>NUCLEOTIDE SEQUENCE [LARGE SCALE GENOMIC DNA]</scope>
    <source>
        <strain evidence="2 3">PB68.1</strain>
    </source>
</reference>
<evidence type="ECO:0000256" key="1">
    <source>
        <dbReference type="SAM" id="Phobius"/>
    </source>
</evidence>
<name>A0A1C0TZQ9_9GAMM</name>
<organism evidence="2 3">
    <name type="scientific">Photorhabdus australis subsp. thailandensis</name>
    <dbReference type="NCBI Taxonomy" id="2805096"/>
    <lineage>
        <taxon>Bacteria</taxon>
        <taxon>Pseudomonadati</taxon>
        <taxon>Pseudomonadota</taxon>
        <taxon>Gammaproteobacteria</taxon>
        <taxon>Enterobacterales</taxon>
        <taxon>Morganellaceae</taxon>
        <taxon>Photorhabdus</taxon>
    </lineage>
</organism>
<sequence length="132" mass="15548">MVDKKIIRIICGIFVCFIISFGYYIVFSNIHSLLVMKDEIVFSSIIFICFFSFPLILYYFTSVFFYFVFNKLPNNHMLYIKFLGSIMVISFILSLPISFWIGNQLKNDGYLVCDKISWMSPTTYVKDIKLCE</sequence>
<evidence type="ECO:0008006" key="4">
    <source>
        <dbReference type="Google" id="ProtNLM"/>
    </source>
</evidence>
<dbReference type="Proteomes" id="UP000093476">
    <property type="component" value="Unassembled WGS sequence"/>
</dbReference>
<comment type="caution">
    <text evidence="2">The sequence shown here is derived from an EMBL/GenBank/DDBJ whole genome shotgun (WGS) entry which is preliminary data.</text>
</comment>
<dbReference type="AlphaFoldDB" id="A0A1C0TZQ9"/>
<evidence type="ECO:0000313" key="2">
    <source>
        <dbReference type="EMBL" id="OCQ51162.1"/>
    </source>
</evidence>
<proteinExistence type="predicted"/>
<dbReference type="PATRIC" id="fig|286156.4.peg.4292"/>
<dbReference type="InterPro" id="IPR010665">
    <property type="entry name" value="DUF1240"/>
</dbReference>
<keyword evidence="1" id="KW-1133">Transmembrane helix</keyword>
<protein>
    <recommendedName>
        <fullName evidence="4">DUF1240 domain-containing protein</fullName>
    </recommendedName>
</protein>
<accession>A0A1C0TZQ9</accession>
<dbReference type="STRING" id="286156.Ppb6_03723"/>
<gene>
    <name evidence="2" type="ORF">Ppb6_03723</name>
</gene>
<feature type="transmembrane region" description="Helical" evidence="1">
    <location>
        <begin position="7"/>
        <end position="25"/>
    </location>
</feature>
<dbReference type="EMBL" id="LOMY01000180">
    <property type="protein sequence ID" value="OCQ51162.1"/>
    <property type="molecule type" value="Genomic_DNA"/>
</dbReference>
<evidence type="ECO:0000313" key="3">
    <source>
        <dbReference type="Proteomes" id="UP000093476"/>
    </source>
</evidence>